<protein>
    <submittedName>
        <fullName evidence="2">Uncharacterized protein</fullName>
    </submittedName>
</protein>
<comment type="caution">
    <text evidence="2">The sequence shown here is derived from an EMBL/GenBank/DDBJ whole genome shotgun (WGS) entry which is preliminary data.</text>
</comment>
<proteinExistence type="predicted"/>
<gene>
    <name evidence="2" type="ORF">GCU56_21670</name>
</gene>
<dbReference type="AlphaFoldDB" id="A0A7K3W6R1"/>
<dbReference type="RefSeq" id="WP_163484193.1">
    <property type="nucleotide sequence ID" value="NZ_JAAGWF010000029.1"/>
</dbReference>
<evidence type="ECO:0000313" key="3">
    <source>
        <dbReference type="Proteomes" id="UP000470246"/>
    </source>
</evidence>
<keyword evidence="1" id="KW-1133">Transmembrane helix</keyword>
<feature type="transmembrane region" description="Helical" evidence="1">
    <location>
        <begin position="53"/>
        <end position="72"/>
    </location>
</feature>
<evidence type="ECO:0000256" key="1">
    <source>
        <dbReference type="SAM" id="Phobius"/>
    </source>
</evidence>
<dbReference type="EMBL" id="JAAGWF010000029">
    <property type="protein sequence ID" value="NEK60471.1"/>
    <property type="molecule type" value="Genomic_DNA"/>
</dbReference>
<keyword evidence="1" id="KW-0472">Membrane</keyword>
<keyword evidence="3" id="KW-1185">Reference proteome</keyword>
<name>A0A7K3W6R1_9ACTN</name>
<sequence length="82" mass="9283">MTGFNDVFVRTVHRMEGTETSMRWRTRLGFYVLLALVWAVLAIANFSRDATGMGWAWVALAGASASLAVFSWTRLRRNDRVS</sequence>
<accession>A0A7K3W6R1</accession>
<reference evidence="2 3" key="1">
    <citation type="submission" date="2020-02" db="EMBL/GenBank/DDBJ databases">
        <title>Geodermatophilus sabuli CPCC 205279 I12A-02694.</title>
        <authorList>
            <person name="Jiang Z."/>
        </authorList>
    </citation>
    <scope>NUCLEOTIDE SEQUENCE [LARGE SCALE GENOMIC DNA]</scope>
    <source>
        <strain evidence="2 3">I12A-02694</strain>
    </source>
</reference>
<keyword evidence="1" id="KW-0812">Transmembrane</keyword>
<dbReference type="Proteomes" id="UP000470246">
    <property type="component" value="Unassembled WGS sequence"/>
</dbReference>
<evidence type="ECO:0000313" key="2">
    <source>
        <dbReference type="EMBL" id="NEK60471.1"/>
    </source>
</evidence>
<feature type="transmembrane region" description="Helical" evidence="1">
    <location>
        <begin position="28"/>
        <end position="47"/>
    </location>
</feature>
<organism evidence="2 3">
    <name type="scientific">Geodermatophilus sabuli</name>
    <dbReference type="NCBI Taxonomy" id="1564158"/>
    <lineage>
        <taxon>Bacteria</taxon>
        <taxon>Bacillati</taxon>
        <taxon>Actinomycetota</taxon>
        <taxon>Actinomycetes</taxon>
        <taxon>Geodermatophilales</taxon>
        <taxon>Geodermatophilaceae</taxon>
        <taxon>Geodermatophilus</taxon>
    </lineage>
</organism>